<sequence>MNVEENDEDVTEAAEALEVSDTNHESVVSKDISPSDEDTYDIANANAPLFRVGEVEQIVKQYSRLIEKFQVRGNFVFLFYHVCC</sequence>
<organism evidence="2 3">
    <name type="scientific">Oesophagostomum dentatum</name>
    <name type="common">Nodular worm</name>
    <dbReference type="NCBI Taxonomy" id="61180"/>
    <lineage>
        <taxon>Eukaryota</taxon>
        <taxon>Metazoa</taxon>
        <taxon>Ecdysozoa</taxon>
        <taxon>Nematoda</taxon>
        <taxon>Chromadorea</taxon>
        <taxon>Rhabditida</taxon>
        <taxon>Rhabditina</taxon>
        <taxon>Rhabditomorpha</taxon>
        <taxon>Strongyloidea</taxon>
        <taxon>Strongylidae</taxon>
        <taxon>Oesophagostomum</taxon>
    </lineage>
</organism>
<evidence type="ECO:0000313" key="2">
    <source>
        <dbReference type="EMBL" id="KHJ77858.1"/>
    </source>
</evidence>
<reference evidence="2 3" key="1">
    <citation type="submission" date="2014-03" db="EMBL/GenBank/DDBJ databases">
        <title>Draft genome of the hookworm Oesophagostomum dentatum.</title>
        <authorList>
            <person name="Mitreva M."/>
        </authorList>
    </citation>
    <scope>NUCLEOTIDE SEQUENCE [LARGE SCALE GENOMIC DNA]</scope>
    <source>
        <strain evidence="2 3">OD-Hann</strain>
    </source>
</reference>
<gene>
    <name evidence="2" type="ORF">OESDEN_22522</name>
</gene>
<evidence type="ECO:0000313" key="3">
    <source>
        <dbReference type="Proteomes" id="UP000053660"/>
    </source>
</evidence>
<feature type="region of interest" description="Disordered" evidence="1">
    <location>
        <begin position="1"/>
        <end position="35"/>
    </location>
</feature>
<proteinExistence type="predicted"/>
<dbReference type="Proteomes" id="UP000053660">
    <property type="component" value="Unassembled WGS sequence"/>
</dbReference>
<dbReference type="AlphaFoldDB" id="A0A0B1RXR2"/>
<dbReference type="EMBL" id="KN610348">
    <property type="protein sequence ID" value="KHJ77858.1"/>
    <property type="molecule type" value="Genomic_DNA"/>
</dbReference>
<evidence type="ECO:0000256" key="1">
    <source>
        <dbReference type="SAM" id="MobiDB-lite"/>
    </source>
</evidence>
<feature type="compositionally biased region" description="Acidic residues" evidence="1">
    <location>
        <begin position="1"/>
        <end position="12"/>
    </location>
</feature>
<accession>A0A0B1RXR2</accession>
<protein>
    <submittedName>
        <fullName evidence="2">Uncharacterized protein</fullName>
    </submittedName>
</protein>
<name>A0A0B1RXR2_OESDE</name>
<keyword evidence="3" id="KW-1185">Reference proteome</keyword>